<keyword evidence="5" id="KW-0863">Zinc-finger</keyword>
<keyword evidence="9" id="KW-0539">Nucleus</keyword>
<dbReference type="Pfam" id="PF05181">
    <property type="entry name" value="XPA_C"/>
    <property type="match status" value="1"/>
</dbReference>
<dbReference type="PANTHER" id="PTHR10142:SF0">
    <property type="entry name" value="DNA REPAIR PROTEIN COMPLEMENTING XP-A CELLS"/>
    <property type="match status" value="1"/>
</dbReference>
<dbReference type="Gene3D" id="3.90.530.10">
    <property type="entry name" value="XPA C-terminal domain"/>
    <property type="match status" value="1"/>
</dbReference>
<dbReference type="GO" id="GO:1901255">
    <property type="term" value="P:nucleotide-excision repair involved in interstrand cross-link repair"/>
    <property type="evidence" value="ECO:0007669"/>
    <property type="project" value="TreeGrafter"/>
</dbReference>
<dbReference type="AlphaFoldDB" id="A0AAJ7EGQ9"/>
<dbReference type="GO" id="GO:0008270">
    <property type="term" value="F:zinc ion binding"/>
    <property type="evidence" value="ECO:0007669"/>
    <property type="project" value="UniProtKB-KW"/>
</dbReference>
<name>A0AAJ7EGQ9_PAPXU</name>
<keyword evidence="3" id="KW-0479">Metal-binding</keyword>
<dbReference type="GO" id="GO:0006284">
    <property type="term" value="P:base-excision repair"/>
    <property type="evidence" value="ECO:0007669"/>
    <property type="project" value="TreeGrafter"/>
</dbReference>
<dbReference type="GeneID" id="106124543"/>
<dbReference type="InterPro" id="IPR022656">
    <property type="entry name" value="XPA_C"/>
</dbReference>
<dbReference type="GO" id="GO:0070914">
    <property type="term" value="P:UV-damage excision repair"/>
    <property type="evidence" value="ECO:0007669"/>
    <property type="project" value="TreeGrafter"/>
</dbReference>
<evidence type="ECO:0000256" key="9">
    <source>
        <dbReference type="ARBA" id="ARBA00023242"/>
    </source>
</evidence>
<dbReference type="GO" id="GO:0000715">
    <property type="term" value="P:nucleotide-excision repair, DNA damage recognition"/>
    <property type="evidence" value="ECO:0007669"/>
    <property type="project" value="TreeGrafter"/>
</dbReference>
<evidence type="ECO:0000256" key="8">
    <source>
        <dbReference type="ARBA" id="ARBA00023204"/>
    </source>
</evidence>
<comment type="similarity">
    <text evidence="2">Belongs to the XPA family.</text>
</comment>
<dbReference type="InterPro" id="IPR022652">
    <property type="entry name" value="Znf_XPA_CS"/>
</dbReference>
<dbReference type="NCBIfam" id="TIGR00598">
    <property type="entry name" value="rad14"/>
    <property type="match status" value="1"/>
</dbReference>
<evidence type="ECO:0000256" key="1">
    <source>
        <dbReference type="ARBA" id="ARBA00004123"/>
    </source>
</evidence>
<evidence type="ECO:0000313" key="11">
    <source>
        <dbReference type="RefSeq" id="XP_013176773.1"/>
    </source>
</evidence>
<dbReference type="RefSeq" id="XP_013176774.1">
    <property type="nucleotide sequence ID" value="XM_013321320.1"/>
</dbReference>
<dbReference type="GO" id="GO:0000110">
    <property type="term" value="C:nucleotide-excision repair factor 1 complex"/>
    <property type="evidence" value="ECO:0007669"/>
    <property type="project" value="TreeGrafter"/>
</dbReference>
<dbReference type="InterPro" id="IPR000465">
    <property type="entry name" value="XPA/RAD14"/>
</dbReference>
<gene>
    <name evidence="11 12 13 14" type="primary">LOC106124543</name>
</gene>
<evidence type="ECO:0000256" key="4">
    <source>
        <dbReference type="ARBA" id="ARBA00022763"/>
    </source>
</evidence>
<protein>
    <submittedName>
        <fullName evidence="11 12">DNA repair protein complementing XP-A cells homolog</fullName>
    </submittedName>
</protein>
<comment type="subcellular location">
    <subcellularLocation>
        <location evidence="1">Nucleus</location>
    </subcellularLocation>
</comment>
<dbReference type="GO" id="GO:0003684">
    <property type="term" value="F:damaged DNA binding"/>
    <property type="evidence" value="ECO:0007669"/>
    <property type="project" value="InterPro"/>
</dbReference>
<dbReference type="Proteomes" id="UP000694872">
    <property type="component" value="Unplaced"/>
</dbReference>
<dbReference type="SUPFAM" id="SSF46955">
    <property type="entry name" value="Putative DNA-binding domain"/>
    <property type="match status" value="1"/>
</dbReference>
<evidence type="ECO:0000259" key="10">
    <source>
        <dbReference type="Pfam" id="PF05181"/>
    </source>
</evidence>
<dbReference type="RefSeq" id="XP_013176776.1">
    <property type="nucleotide sequence ID" value="XM_013321322.1"/>
</dbReference>
<evidence type="ECO:0000256" key="7">
    <source>
        <dbReference type="ARBA" id="ARBA00023125"/>
    </source>
</evidence>
<sequence length="261" mass="29737">MTSQEPSAVELSAAQRARIERNRLHARALHEARLVTRSQSNALEGAKQIYVGKKRAVDTGGGFLVEAESAEASVGSGGRAAPLVHASQQPRCKECQQLFPQSYLFDTFDFSVCDDCRDDEGAHELVTRTEAKSEFLLKDCDLDLRPPALRCVRRRNPHRTHYAEMRLYLRAQVEERALLVWGSEERLLQERAAREQRRERAQTAAARRRLTALRMAVRSSLYDGTHAQHDHRYGEESYDAETDQYTRVCADCGHTQTYEKM</sequence>
<proteinExistence type="inferred from homology"/>
<dbReference type="CTD" id="31357"/>
<dbReference type="CDD" id="cd21076">
    <property type="entry name" value="DBD_XPA"/>
    <property type="match status" value="1"/>
</dbReference>
<evidence type="ECO:0000256" key="5">
    <source>
        <dbReference type="ARBA" id="ARBA00022771"/>
    </source>
</evidence>
<dbReference type="RefSeq" id="XP_013176775.1">
    <property type="nucleotide sequence ID" value="XM_013321321.1"/>
</dbReference>
<dbReference type="InterPro" id="IPR037129">
    <property type="entry name" value="XPA_sf"/>
</dbReference>
<keyword evidence="7" id="KW-0238">DNA-binding</keyword>
<evidence type="ECO:0000313" key="14">
    <source>
        <dbReference type="RefSeq" id="XP_013176776.1"/>
    </source>
</evidence>
<reference evidence="11 12" key="1">
    <citation type="submission" date="2025-04" db="UniProtKB">
        <authorList>
            <consortium name="RefSeq"/>
        </authorList>
    </citation>
    <scope>IDENTIFICATION</scope>
</reference>
<dbReference type="InterPro" id="IPR009061">
    <property type="entry name" value="DNA-bd_dom_put_sf"/>
</dbReference>
<evidence type="ECO:0000256" key="3">
    <source>
        <dbReference type="ARBA" id="ARBA00022723"/>
    </source>
</evidence>
<evidence type="ECO:0000256" key="6">
    <source>
        <dbReference type="ARBA" id="ARBA00022833"/>
    </source>
</evidence>
<organism evidence="11">
    <name type="scientific">Papilio xuthus</name>
    <name type="common">Asian swallowtail butterfly</name>
    <dbReference type="NCBI Taxonomy" id="66420"/>
    <lineage>
        <taxon>Eukaryota</taxon>
        <taxon>Metazoa</taxon>
        <taxon>Ecdysozoa</taxon>
        <taxon>Arthropoda</taxon>
        <taxon>Hexapoda</taxon>
        <taxon>Insecta</taxon>
        <taxon>Pterygota</taxon>
        <taxon>Neoptera</taxon>
        <taxon>Endopterygota</taxon>
        <taxon>Lepidoptera</taxon>
        <taxon>Glossata</taxon>
        <taxon>Ditrysia</taxon>
        <taxon>Papilionoidea</taxon>
        <taxon>Papilionidae</taxon>
        <taxon>Papilioninae</taxon>
        <taxon>Papilio</taxon>
    </lineage>
</organism>
<evidence type="ECO:0000313" key="13">
    <source>
        <dbReference type="RefSeq" id="XP_013176775.1"/>
    </source>
</evidence>
<evidence type="ECO:0000313" key="12">
    <source>
        <dbReference type="RefSeq" id="XP_013176774.1"/>
    </source>
</evidence>
<keyword evidence="8" id="KW-0234">DNA repair</keyword>
<dbReference type="SUPFAM" id="SSF57716">
    <property type="entry name" value="Glucocorticoid receptor-like (DNA-binding domain)"/>
    <property type="match status" value="1"/>
</dbReference>
<accession>A0AAJ7EGQ9</accession>
<dbReference type="PANTHER" id="PTHR10142">
    <property type="entry name" value="DNA REPAIR PROTEIN COMPLEMENTING XP-A CELLS"/>
    <property type="match status" value="1"/>
</dbReference>
<evidence type="ECO:0000256" key="2">
    <source>
        <dbReference type="ARBA" id="ARBA00005548"/>
    </source>
</evidence>
<feature type="domain" description="XPA C-terminal" evidence="10">
    <location>
        <begin position="123"/>
        <end position="173"/>
    </location>
</feature>
<keyword evidence="4" id="KW-0227">DNA damage</keyword>
<dbReference type="Pfam" id="PF01286">
    <property type="entry name" value="XPA_N"/>
    <property type="match status" value="1"/>
</dbReference>
<keyword evidence="6" id="KW-0862">Zinc</keyword>
<dbReference type="KEGG" id="pxu:106124543"/>
<dbReference type="RefSeq" id="XP_013176773.1">
    <property type="nucleotide sequence ID" value="XM_013321319.1"/>
</dbReference>